<keyword evidence="1" id="KW-1133">Transmembrane helix</keyword>
<dbReference type="AlphaFoldDB" id="A0A919IJ66"/>
<evidence type="ECO:0000313" key="2">
    <source>
        <dbReference type="EMBL" id="GID66764.1"/>
    </source>
</evidence>
<feature type="transmembrane region" description="Helical" evidence="1">
    <location>
        <begin position="390"/>
        <end position="409"/>
    </location>
</feature>
<evidence type="ECO:0000313" key="3">
    <source>
        <dbReference type="Proteomes" id="UP000619479"/>
    </source>
</evidence>
<feature type="transmembrane region" description="Helical" evidence="1">
    <location>
        <begin position="82"/>
        <end position="115"/>
    </location>
</feature>
<feature type="transmembrane region" description="Helical" evidence="1">
    <location>
        <begin position="12"/>
        <end position="34"/>
    </location>
</feature>
<accession>A0A919IJ66</accession>
<sequence>MRLWAGRLPGPAAPAAPGTVVAILAGTAVTALGLPLAQTGLGWLIAALAAAAALLVTRPATSSIPPLVSREQRASGWDRAAWGAATIALAAVGTFRAAGWLFALCLCTATLTFALALGGGRSMRAVVTTYLMGPVAILRSVPWLVSGLARWRRADGASGGPAPIRIVATAAVSAALLGVFGLLFASADDAFADVVGALLPDINVDSVFRWVFVSAVTAPLLSGAAYLRVAPPRLADLDRTEGRKVNRLEWAVPLGLLTLLFAAFVTVQLTVLFGGERHVSATAGLTYAGYARGGFWQLCIVTGLTLVVLAGAARWAPREAPGDRLALRVVLGALTLLTLVIVASALVRMQVYVDTYGLTRLRLLVACCEVWFGVVLLLVLLAGIRIRAPWLPRAAIATGVLALIGLAVANPDLRIAQNQLHRPADRIDIGYLATLSPDAVPAVAAMSGAADRSCILYLISLDMGEDDWRTWNLDRSRARDLIGDHPHPVNPDQCLSTRYGY</sequence>
<dbReference type="InterPro" id="IPR025291">
    <property type="entry name" value="DUF4153"/>
</dbReference>
<feature type="transmembrane region" description="Helical" evidence="1">
    <location>
        <begin position="250"/>
        <end position="274"/>
    </location>
</feature>
<organism evidence="2 3">
    <name type="scientific">Actinoplanes cyaneus</name>
    <dbReference type="NCBI Taxonomy" id="52696"/>
    <lineage>
        <taxon>Bacteria</taxon>
        <taxon>Bacillati</taxon>
        <taxon>Actinomycetota</taxon>
        <taxon>Actinomycetes</taxon>
        <taxon>Micromonosporales</taxon>
        <taxon>Micromonosporaceae</taxon>
        <taxon>Actinoplanes</taxon>
    </lineage>
</organism>
<dbReference type="EMBL" id="BOMH01000036">
    <property type="protein sequence ID" value="GID66764.1"/>
    <property type="molecule type" value="Genomic_DNA"/>
</dbReference>
<reference evidence="2" key="1">
    <citation type="submission" date="2021-01" db="EMBL/GenBank/DDBJ databases">
        <title>Whole genome shotgun sequence of Actinoplanes cyaneus NBRC 14990.</title>
        <authorList>
            <person name="Komaki H."/>
            <person name="Tamura T."/>
        </authorList>
    </citation>
    <scope>NUCLEOTIDE SEQUENCE</scope>
    <source>
        <strain evidence="2">NBRC 14990</strain>
    </source>
</reference>
<name>A0A919IJ66_9ACTN</name>
<proteinExistence type="predicted"/>
<keyword evidence="1" id="KW-0472">Membrane</keyword>
<evidence type="ECO:0008006" key="4">
    <source>
        <dbReference type="Google" id="ProtNLM"/>
    </source>
</evidence>
<evidence type="ECO:0000256" key="1">
    <source>
        <dbReference type="SAM" id="Phobius"/>
    </source>
</evidence>
<feature type="transmembrane region" description="Helical" evidence="1">
    <location>
        <begin position="325"/>
        <end position="349"/>
    </location>
</feature>
<dbReference type="Pfam" id="PF13687">
    <property type="entry name" value="DUF4153"/>
    <property type="match status" value="1"/>
</dbReference>
<protein>
    <recommendedName>
        <fullName evidence="4">DUF4173 domain-containing protein</fullName>
    </recommendedName>
</protein>
<feature type="transmembrane region" description="Helical" evidence="1">
    <location>
        <begin position="207"/>
        <end position="229"/>
    </location>
</feature>
<keyword evidence="3" id="KW-1185">Reference proteome</keyword>
<feature type="transmembrane region" description="Helical" evidence="1">
    <location>
        <begin position="361"/>
        <end position="383"/>
    </location>
</feature>
<keyword evidence="1" id="KW-0812">Transmembrane</keyword>
<feature type="transmembrane region" description="Helical" evidence="1">
    <location>
        <begin position="40"/>
        <end position="61"/>
    </location>
</feature>
<feature type="transmembrane region" description="Helical" evidence="1">
    <location>
        <begin position="294"/>
        <end position="313"/>
    </location>
</feature>
<dbReference type="Proteomes" id="UP000619479">
    <property type="component" value="Unassembled WGS sequence"/>
</dbReference>
<comment type="caution">
    <text evidence="2">The sequence shown here is derived from an EMBL/GenBank/DDBJ whole genome shotgun (WGS) entry which is preliminary data.</text>
</comment>
<feature type="transmembrane region" description="Helical" evidence="1">
    <location>
        <begin position="166"/>
        <end position="187"/>
    </location>
</feature>
<gene>
    <name evidence="2" type="ORF">Acy02nite_46450</name>
</gene>
<dbReference type="RefSeq" id="WP_239175108.1">
    <property type="nucleotide sequence ID" value="NZ_BAAAUC010000001.1"/>
</dbReference>